<dbReference type="PANTHER" id="PTHR22702">
    <property type="entry name" value="PROTEASE-ASSOCIATED DOMAIN-CONTAINING PROTEIN"/>
    <property type="match status" value="1"/>
</dbReference>
<comment type="caution">
    <text evidence="4">The sequence shown here is derived from an EMBL/GenBank/DDBJ whole genome shotgun (WGS) entry which is preliminary data.</text>
</comment>
<proteinExistence type="predicted"/>
<dbReference type="EMBL" id="MRZV01000108">
    <property type="protein sequence ID" value="PIK58582.1"/>
    <property type="molecule type" value="Genomic_DNA"/>
</dbReference>
<dbReference type="AlphaFoldDB" id="A0A2G8LEA8"/>
<organism evidence="4 5">
    <name type="scientific">Stichopus japonicus</name>
    <name type="common">Sea cucumber</name>
    <dbReference type="NCBI Taxonomy" id="307972"/>
    <lineage>
        <taxon>Eukaryota</taxon>
        <taxon>Metazoa</taxon>
        <taxon>Echinodermata</taxon>
        <taxon>Eleutherozoa</taxon>
        <taxon>Echinozoa</taxon>
        <taxon>Holothuroidea</taxon>
        <taxon>Aspidochirotacea</taxon>
        <taxon>Aspidochirotida</taxon>
        <taxon>Stichopodidae</taxon>
        <taxon>Apostichopus</taxon>
    </lineage>
</organism>
<evidence type="ECO:0000256" key="1">
    <source>
        <dbReference type="ARBA" id="ARBA00022729"/>
    </source>
</evidence>
<sequence length="171" mass="19111">MQIIGYIGIWETFFLKILYPEDVSYVYEVKPARTFGGLFEQYYDEIELVPSLPADGCRTLENSLDVQDQIALVKRGGCSFLSKAVNVADSGAAAVFIYDNNSQNDWAFIDMIGDDTERETVLPAAFMLGRDGQRIVESLVRNGVRSAVLTMPYNITGIPIGQINKAPWTLW</sequence>
<protein>
    <recommendedName>
        <fullName evidence="3">PA domain-containing protein</fullName>
    </recommendedName>
</protein>
<keyword evidence="2" id="KW-0325">Glycoprotein</keyword>
<evidence type="ECO:0000259" key="3">
    <source>
        <dbReference type="Pfam" id="PF02225"/>
    </source>
</evidence>
<dbReference type="Pfam" id="PF02225">
    <property type="entry name" value="PA"/>
    <property type="match status" value="1"/>
</dbReference>
<evidence type="ECO:0000256" key="2">
    <source>
        <dbReference type="ARBA" id="ARBA00023180"/>
    </source>
</evidence>
<dbReference type="Gene3D" id="3.50.30.30">
    <property type="match status" value="1"/>
</dbReference>
<accession>A0A2G8LEA8</accession>
<evidence type="ECO:0000313" key="4">
    <source>
        <dbReference type="EMBL" id="PIK58582.1"/>
    </source>
</evidence>
<gene>
    <name evidence="4" type="ORF">BSL78_04488</name>
</gene>
<dbReference type="Proteomes" id="UP000230750">
    <property type="component" value="Unassembled WGS sequence"/>
</dbReference>
<dbReference type="InterPro" id="IPR046450">
    <property type="entry name" value="PA_dom_sf"/>
</dbReference>
<dbReference type="SUPFAM" id="SSF52025">
    <property type="entry name" value="PA domain"/>
    <property type="match status" value="1"/>
</dbReference>
<keyword evidence="1" id="KW-0732">Signal</keyword>
<keyword evidence="5" id="KW-1185">Reference proteome</keyword>
<dbReference type="InterPro" id="IPR003137">
    <property type="entry name" value="PA_domain"/>
</dbReference>
<name>A0A2G8LEA8_STIJA</name>
<dbReference type="PANTHER" id="PTHR22702:SF1">
    <property type="entry name" value="PROTEASE-ASSOCIATED DOMAIN-CONTAINING PROTEIN 1"/>
    <property type="match status" value="1"/>
</dbReference>
<feature type="domain" description="PA" evidence="3">
    <location>
        <begin position="47"/>
        <end position="135"/>
    </location>
</feature>
<reference evidence="4 5" key="1">
    <citation type="journal article" date="2017" name="PLoS Biol.">
        <title>The sea cucumber genome provides insights into morphological evolution and visceral regeneration.</title>
        <authorList>
            <person name="Zhang X."/>
            <person name="Sun L."/>
            <person name="Yuan J."/>
            <person name="Sun Y."/>
            <person name="Gao Y."/>
            <person name="Zhang L."/>
            <person name="Li S."/>
            <person name="Dai H."/>
            <person name="Hamel J.F."/>
            <person name="Liu C."/>
            <person name="Yu Y."/>
            <person name="Liu S."/>
            <person name="Lin W."/>
            <person name="Guo K."/>
            <person name="Jin S."/>
            <person name="Xu P."/>
            <person name="Storey K.B."/>
            <person name="Huan P."/>
            <person name="Zhang T."/>
            <person name="Zhou Y."/>
            <person name="Zhang J."/>
            <person name="Lin C."/>
            <person name="Li X."/>
            <person name="Xing L."/>
            <person name="Huo D."/>
            <person name="Sun M."/>
            <person name="Wang L."/>
            <person name="Mercier A."/>
            <person name="Li F."/>
            <person name="Yang H."/>
            <person name="Xiang J."/>
        </authorList>
    </citation>
    <scope>NUCLEOTIDE SEQUENCE [LARGE SCALE GENOMIC DNA]</scope>
    <source>
        <strain evidence="4">Shaxun</strain>
        <tissue evidence="4">Muscle</tissue>
    </source>
</reference>
<evidence type="ECO:0000313" key="5">
    <source>
        <dbReference type="Proteomes" id="UP000230750"/>
    </source>
</evidence>
<dbReference type="OrthoDB" id="206201at2759"/>